<keyword evidence="1" id="KW-0175">Coiled coil</keyword>
<keyword evidence="3" id="KW-1185">Reference proteome</keyword>
<dbReference type="AlphaFoldDB" id="A0A367KV51"/>
<organism evidence="2 3">
    <name type="scientific">Rhizopus stolonifer</name>
    <name type="common">Rhizopus nigricans</name>
    <dbReference type="NCBI Taxonomy" id="4846"/>
    <lineage>
        <taxon>Eukaryota</taxon>
        <taxon>Fungi</taxon>
        <taxon>Fungi incertae sedis</taxon>
        <taxon>Mucoromycota</taxon>
        <taxon>Mucoromycotina</taxon>
        <taxon>Mucoromycetes</taxon>
        <taxon>Mucorales</taxon>
        <taxon>Mucorineae</taxon>
        <taxon>Rhizopodaceae</taxon>
        <taxon>Rhizopus</taxon>
    </lineage>
</organism>
<accession>A0A367KV51</accession>
<dbReference type="OrthoDB" id="2249377at2759"/>
<comment type="caution">
    <text evidence="2">The sequence shown here is derived from an EMBL/GenBank/DDBJ whole genome shotgun (WGS) entry which is preliminary data.</text>
</comment>
<reference evidence="2 3" key="1">
    <citation type="journal article" date="2018" name="G3 (Bethesda)">
        <title>Phylogenetic and Phylogenomic Definition of Rhizopus Species.</title>
        <authorList>
            <person name="Gryganskyi A.P."/>
            <person name="Golan J."/>
            <person name="Dolatabadi S."/>
            <person name="Mondo S."/>
            <person name="Robb S."/>
            <person name="Idnurm A."/>
            <person name="Muszewska A."/>
            <person name="Steczkiewicz K."/>
            <person name="Masonjones S."/>
            <person name="Liao H.L."/>
            <person name="Gajdeczka M.T."/>
            <person name="Anike F."/>
            <person name="Vuek A."/>
            <person name="Anishchenko I.M."/>
            <person name="Voigt K."/>
            <person name="de Hoog G.S."/>
            <person name="Smith M.E."/>
            <person name="Heitman J."/>
            <person name="Vilgalys R."/>
            <person name="Stajich J.E."/>
        </authorList>
    </citation>
    <scope>NUCLEOTIDE SEQUENCE [LARGE SCALE GENOMIC DNA]</scope>
    <source>
        <strain evidence="2 3">LSU 92-RS-03</strain>
    </source>
</reference>
<proteinExistence type="predicted"/>
<dbReference type="EMBL" id="PJQM01000235">
    <property type="protein sequence ID" value="RCI06081.1"/>
    <property type="molecule type" value="Genomic_DNA"/>
</dbReference>
<evidence type="ECO:0000313" key="3">
    <source>
        <dbReference type="Proteomes" id="UP000253551"/>
    </source>
</evidence>
<evidence type="ECO:0000256" key="1">
    <source>
        <dbReference type="SAM" id="Coils"/>
    </source>
</evidence>
<sequence length="66" mass="7744">MPDTIPTSQPELDTLIQNEQQLRKEIAALKRQEESLKEMDEKIKHNIEVIHQERIEKTTASYLLLS</sequence>
<protein>
    <submittedName>
        <fullName evidence="2">Uncharacterized protein</fullName>
    </submittedName>
</protein>
<name>A0A367KV51_RHIST</name>
<evidence type="ECO:0000313" key="2">
    <source>
        <dbReference type="EMBL" id="RCI06081.1"/>
    </source>
</evidence>
<gene>
    <name evidence="2" type="ORF">CU098_013215</name>
</gene>
<dbReference type="Proteomes" id="UP000253551">
    <property type="component" value="Unassembled WGS sequence"/>
</dbReference>
<feature type="coiled-coil region" evidence="1">
    <location>
        <begin position="12"/>
        <end position="42"/>
    </location>
</feature>